<keyword evidence="2" id="KW-1185">Reference proteome</keyword>
<dbReference type="AlphaFoldDB" id="A0ABD0JWC2"/>
<dbReference type="Proteomes" id="UP001519460">
    <property type="component" value="Unassembled WGS sequence"/>
</dbReference>
<accession>A0ABD0JWC2</accession>
<proteinExistence type="predicted"/>
<evidence type="ECO:0000313" key="2">
    <source>
        <dbReference type="Proteomes" id="UP001519460"/>
    </source>
</evidence>
<dbReference type="EMBL" id="JACVVK020000313">
    <property type="protein sequence ID" value="KAK7479011.1"/>
    <property type="molecule type" value="Genomic_DNA"/>
</dbReference>
<name>A0ABD0JWC2_9CAEN</name>
<protein>
    <submittedName>
        <fullName evidence="1">Uncharacterized protein</fullName>
    </submittedName>
</protein>
<evidence type="ECO:0000313" key="1">
    <source>
        <dbReference type="EMBL" id="KAK7479011.1"/>
    </source>
</evidence>
<reference evidence="1 2" key="1">
    <citation type="journal article" date="2023" name="Sci. Data">
        <title>Genome assembly of the Korean intertidal mud-creeper Batillaria attramentaria.</title>
        <authorList>
            <person name="Patra A.K."/>
            <person name="Ho P.T."/>
            <person name="Jun S."/>
            <person name="Lee S.J."/>
            <person name="Kim Y."/>
            <person name="Won Y.J."/>
        </authorList>
    </citation>
    <scope>NUCLEOTIDE SEQUENCE [LARGE SCALE GENOMIC DNA]</scope>
    <source>
        <strain evidence="1">Wonlab-2016</strain>
    </source>
</reference>
<sequence length="146" mass="16042">MRLRAIQIGLRGMSKLAFLPLCIALVVLDQPLRLEVLFFSMVGFTILRSIVTRQLSLLLTDMAELSVTISRVQAVQITRLYADAALFAFVLPKPSPMPTPPPFPHPLPKQCAQSAFVCLQAAWVHASSAATLAVTVNYVIREPSLK</sequence>
<organism evidence="1 2">
    <name type="scientific">Batillaria attramentaria</name>
    <dbReference type="NCBI Taxonomy" id="370345"/>
    <lineage>
        <taxon>Eukaryota</taxon>
        <taxon>Metazoa</taxon>
        <taxon>Spiralia</taxon>
        <taxon>Lophotrochozoa</taxon>
        <taxon>Mollusca</taxon>
        <taxon>Gastropoda</taxon>
        <taxon>Caenogastropoda</taxon>
        <taxon>Sorbeoconcha</taxon>
        <taxon>Cerithioidea</taxon>
        <taxon>Batillariidae</taxon>
        <taxon>Batillaria</taxon>
    </lineage>
</organism>
<gene>
    <name evidence="1" type="ORF">BaRGS_00029772</name>
</gene>
<comment type="caution">
    <text evidence="1">The sequence shown here is derived from an EMBL/GenBank/DDBJ whole genome shotgun (WGS) entry which is preliminary data.</text>
</comment>